<reference evidence="1" key="1">
    <citation type="journal article" date="2021" name="Environ. Microbiol.">
        <title>Gene family expansions and transcriptome signatures uncover fungal adaptations to wood decay.</title>
        <authorList>
            <person name="Hage H."/>
            <person name="Miyauchi S."/>
            <person name="Viragh M."/>
            <person name="Drula E."/>
            <person name="Min B."/>
            <person name="Chaduli D."/>
            <person name="Navarro D."/>
            <person name="Favel A."/>
            <person name="Norest M."/>
            <person name="Lesage-Meessen L."/>
            <person name="Balint B."/>
            <person name="Merenyi Z."/>
            <person name="de Eugenio L."/>
            <person name="Morin E."/>
            <person name="Martinez A.T."/>
            <person name="Baldrian P."/>
            <person name="Stursova M."/>
            <person name="Martinez M.J."/>
            <person name="Novotny C."/>
            <person name="Magnuson J.K."/>
            <person name="Spatafora J.W."/>
            <person name="Maurice S."/>
            <person name="Pangilinan J."/>
            <person name="Andreopoulos W."/>
            <person name="LaButti K."/>
            <person name="Hundley H."/>
            <person name="Na H."/>
            <person name="Kuo A."/>
            <person name="Barry K."/>
            <person name="Lipzen A."/>
            <person name="Henrissat B."/>
            <person name="Riley R."/>
            <person name="Ahrendt S."/>
            <person name="Nagy L.G."/>
            <person name="Grigoriev I.V."/>
            <person name="Martin F."/>
            <person name="Rosso M.N."/>
        </authorList>
    </citation>
    <scope>NUCLEOTIDE SEQUENCE</scope>
    <source>
        <strain evidence="1">CBS 384.51</strain>
    </source>
</reference>
<evidence type="ECO:0000313" key="2">
    <source>
        <dbReference type="Proteomes" id="UP001055072"/>
    </source>
</evidence>
<organism evidence="1 2">
    <name type="scientific">Irpex rosettiformis</name>
    <dbReference type="NCBI Taxonomy" id="378272"/>
    <lineage>
        <taxon>Eukaryota</taxon>
        <taxon>Fungi</taxon>
        <taxon>Dikarya</taxon>
        <taxon>Basidiomycota</taxon>
        <taxon>Agaricomycotina</taxon>
        <taxon>Agaricomycetes</taxon>
        <taxon>Polyporales</taxon>
        <taxon>Irpicaceae</taxon>
        <taxon>Irpex</taxon>
    </lineage>
</organism>
<keyword evidence="2" id="KW-1185">Reference proteome</keyword>
<dbReference type="EMBL" id="MU274928">
    <property type="protein sequence ID" value="KAI0085730.1"/>
    <property type="molecule type" value="Genomic_DNA"/>
</dbReference>
<evidence type="ECO:0000313" key="1">
    <source>
        <dbReference type="EMBL" id="KAI0085730.1"/>
    </source>
</evidence>
<protein>
    <submittedName>
        <fullName evidence="1">Uncharacterized protein</fullName>
    </submittedName>
</protein>
<sequence>MAANSFLTLFHSFLNHTAGAELHPSLPHFTVTQPKASSMATNKGKDREVRQPPTRPPRSRSRRRATSEDEDTEMEEARSRSRDRRSRSRSRRRDRIGEGRHKRRPRSHSWAFARQIGVLTHSEGCPKCSAWIAHRATAHQGESFRDAQIEEENFWVDWVHSWDGHGQGQRSSPSQRRTRSLSPPRKRARQHSSPIEDPTPTQATETLTRNDEREQRITYLEDVAELLRRQLERVGVITTNTWSTRACEASLEELCESRSNYEYKPDKVTREEREYWEDSEDEHEDPERRKARRRKECLKKGMWRTRTTTSSSRSMNSKERGAVNTKRRPAPPLEERLEQYHPQPGPYHRDQGGASSTTATYQWPLQPQGAPSRTSLGGRLSQPLIARTLQVAVDPQTVSMARVINPSKPPRETSYQLSTGMFDANSIGPHVVHLHYLEERDSERRIVPLTTQHQGKFRIVYGVVLDLGRPFPSLPPNCYMRNPITGYYWSQTELEAYPRGFPGLPAECPPTGEVGQGGRRIIPYNHMVMSTMDNSQEMMRVFENPVGVGGSRWRAPTTAEEVRMLRDIAAKPANTLALAHYGKLVDEAGRVGAANRSVGQQALVANRGDRPLWAEYKPPKSKGQKSRARQKRALNAPLNPSTPVIGGDGVGEPTAEVPPAMEVGETSLQPPTAIVKEDLEMGEVTEGESRGITAEDSPLTEDELIDFEVE</sequence>
<comment type="caution">
    <text evidence="1">The sequence shown here is derived from an EMBL/GenBank/DDBJ whole genome shotgun (WGS) entry which is preliminary data.</text>
</comment>
<dbReference type="Proteomes" id="UP001055072">
    <property type="component" value="Unassembled WGS sequence"/>
</dbReference>
<proteinExistence type="predicted"/>
<accession>A0ACB8TUL3</accession>
<gene>
    <name evidence="1" type="ORF">BDY19DRAFT_996416</name>
</gene>
<name>A0ACB8TUL3_9APHY</name>